<name>A0AAW5B7K1_9BACI</name>
<sequence>MTVSIYEQILGQAFYQLHPKLQQRYTYLQDRPFEARGVMKRIKGVPKGLLPLGLFGVKRKLLFPERGKGVPFTLKNTPGTGRDGEAQVHWERIFYFGEKQRYFNALMRFNAKEAIIEDYLGEPPIVYSDLELAVDHGALTITSKRQHLLLGPVEIPLPSIFQGKATVKEAYIEEKEAYTISVQVKNPLIGIIFAYEGAFRHYDI</sequence>
<comment type="caution">
    <text evidence="2">The sequence shown here is derived from an EMBL/GenBank/DDBJ whole genome shotgun (WGS) entry which is preliminary data.</text>
</comment>
<keyword evidence="3" id="KW-1185">Reference proteome</keyword>
<evidence type="ECO:0000313" key="3">
    <source>
        <dbReference type="Proteomes" id="UP001199631"/>
    </source>
</evidence>
<evidence type="ECO:0000259" key="1">
    <source>
        <dbReference type="Pfam" id="PF13761"/>
    </source>
</evidence>
<organism evidence="2 3">
    <name type="scientific">Oceanobacillus jordanicus</name>
    <dbReference type="NCBI Taxonomy" id="2867266"/>
    <lineage>
        <taxon>Bacteria</taxon>
        <taxon>Bacillati</taxon>
        <taxon>Bacillota</taxon>
        <taxon>Bacilli</taxon>
        <taxon>Bacillales</taxon>
        <taxon>Bacillaceae</taxon>
        <taxon>Oceanobacillus</taxon>
    </lineage>
</organism>
<proteinExistence type="predicted"/>
<feature type="domain" description="DUF4166" evidence="1">
    <location>
        <begin position="17"/>
        <end position="199"/>
    </location>
</feature>
<dbReference type="InterPro" id="IPR025311">
    <property type="entry name" value="DUF4166"/>
</dbReference>
<dbReference type="EMBL" id="JAIFZM010000013">
    <property type="protein sequence ID" value="MCG3420385.1"/>
    <property type="molecule type" value="Genomic_DNA"/>
</dbReference>
<protein>
    <submittedName>
        <fullName evidence="2">DUF4166 domain-containing protein</fullName>
    </submittedName>
</protein>
<gene>
    <name evidence="2" type="ORF">K3T81_14665</name>
</gene>
<dbReference type="RefSeq" id="WP_238020758.1">
    <property type="nucleotide sequence ID" value="NZ_JAIFZM010000013.1"/>
</dbReference>
<reference evidence="2 3" key="1">
    <citation type="journal article" date="2022" name="Evol. Bioinform. Online">
        <title>Draft Genome Sequence of Oceanobacillus jordanicus Strain GSFE11, a Halotolerant Plant Growth-Promoting Bacterial Endophyte Isolated From the Jordan Valley.</title>
        <authorList>
            <person name="Alhindi T."/>
            <person name="Albdaiwi R."/>
        </authorList>
    </citation>
    <scope>NUCLEOTIDE SEQUENCE [LARGE SCALE GENOMIC DNA]</scope>
    <source>
        <strain evidence="2 3">GSFE11</strain>
    </source>
</reference>
<dbReference type="Proteomes" id="UP001199631">
    <property type="component" value="Unassembled WGS sequence"/>
</dbReference>
<evidence type="ECO:0000313" key="2">
    <source>
        <dbReference type="EMBL" id="MCG3420385.1"/>
    </source>
</evidence>
<accession>A0AAW5B7K1</accession>
<dbReference type="Pfam" id="PF13761">
    <property type="entry name" value="DUF4166"/>
    <property type="match status" value="1"/>
</dbReference>
<dbReference type="AlphaFoldDB" id="A0AAW5B7K1"/>